<keyword evidence="5" id="KW-1185">Reference proteome</keyword>
<comment type="catalytic activity">
    <reaction evidence="1">
        <text>cytidine(4) in tRNA(Gly)(GCC) + S-adenosyl-L-methionine = 2'-O-methylcytidine(4) in tRNA(Gly)(GCC) + S-adenosyl-L-homocysteine + H(+)</text>
        <dbReference type="Rhea" id="RHEA:43192"/>
        <dbReference type="Rhea" id="RHEA-COMP:10399"/>
        <dbReference type="Rhea" id="RHEA-COMP:10400"/>
        <dbReference type="ChEBI" id="CHEBI:15378"/>
        <dbReference type="ChEBI" id="CHEBI:57856"/>
        <dbReference type="ChEBI" id="CHEBI:59789"/>
        <dbReference type="ChEBI" id="CHEBI:74495"/>
        <dbReference type="ChEBI" id="CHEBI:82748"/>
        <dbReference type="EC" id="2.1.1.225"/>
    </reaction>
</comment>
<dbReference type="GO" id="GO:0106050">
    <property type="term" value="F:tRNA 2'-O-methyltransferase activity"/>
    <property type="evidence" value="ECO:0007669"/>
    <property type="project" value="UniProtKB-UniRule"/>
</dbReference>
<keyword evidence="1" id="KW-0808">Transferase</keyword>
<protein>
    <recommendedName>
        <fullName evidence="1">tRNA:m(4)X modification enzyme TRM13</fullName>
        <ecNumber evidence="1">2.1.1.225</ecNumber>
    </recommendedName>
</protein>
<dbReference type="PANTHER" id="PTHR12998">
    <property type="entry name" value="TRNA:M(4)X MODIFICATION ENZYME TRM13 HOMOLOG"/>
    <property type="match status" value="1"/>
</dbReference>
<dbReference type="PANTHER" id="PTHR12998:SF0">
    <property type="entry name" value="TRNA:M(4)X MODIFICATION ENZYME TRM13 HOMOLOG"/>
    <property type="match status" value="1"/>
</dbReference>
<dbReference type="GO" id="GO:0008270">
    <property type="term" value="F:zinc ion binding"/>
    <property type="evidence" value="ECO:0007669"/>
    <property type="project" value="UniProtKB-KW"/>
</dbReference>
<keyword evidence="1" id="KW-0479">Metal-binding</keyword>
<comment type="similarity">
    <text evidence="1">Belongs to the methyltransferase TRM13 family.</text>
</comment>
<keyword evidence="1" id="KW-0862">Zinc</keyword>
<feature type="domain" description="Methyltransferase TRM13" evidence="3">
    <location>
        <begin position="666"/>
        <end position="748"/>
    </location>
</feature>
<dbReference type="InterPro" id="IPR007871">
    <property type="entry name" value="Methyltransferase_TRM13"/>
</dbReference>
<keyword evidence="1" id="KW-0819">tRNA processing</keyword>
<dbReference type="GO" id="GO:0030488">
    <property type="term" value="P:tRNA methylation"/>
    <property type="evidence" value="ECO:0007669"/>
    <property type="project" value="InterPro"/>
</dbReference>
<proteinExistence type="inferred from homology"/>
<dbReference type="AlphaFoldDB" id="A0A1Y1JKX7"/>
<name>A0A1Y1JKX7_PLAGO</name>
<keyword evidence="1" id="KW-0949">S-adenosyl-L-methionine</keyword>
<dbReference type="Proteomes" id="UP000195521">
    <property type="component" value="Unassembled WGS sequence"/>
</dbReference>
<evidence type="ECO:0000256" key="2">
    <source>
        <dbReference type="SAM" id="MobiDB-lite"/>
    </source>
</evidence>
<comment type="catalytic activity">
    <reaction evidence="1">
        <text>adenosine(4) in tRNA(His) + S-adenosyl-L-methionine = 2'-O-methyladenosine(4) in tRNA(His) + S-adenosyl-L-homocysteine + H(+)</text>
        <dbReference type="Rhea" id="RHEA:43196"/>
        <dbReference type="Rhea" id="RHEA-COMP:10401"/>
        <dbReference type="Rhea" id="RHEA-COMP:10402"/>
        <dbReference type="ChEBI" id="CHEBI:15378"/>
        <dbReference type="ChEBI" id="CHEBI:57856"/>
        <dbReference type="ChEBI" id="CHEBI:59789"/>
        <dbReference type="ChEBI" id="CHEBI:74411"/>
        <dbReference type="ChEBI" id="CHEBI:74477"/>
        <dbReference type="EC" id="2.1.1.225"/>
    </reaction>
</comment>
<feature type="compositionally biased region" description="Acidic residues" evidence="2">
    <location>
        <begin position="199"/>
        <end position="208"/>
    </location>
</feature>
<dbReference type="Pfam" id="PF05206">
    <property type="entry name" value="TRM13"/>
    <property type="match status" value="1"/>
</dbReference>
<dbReference type="OrthoDB" id="258806at2759"/>
<evidence type="ECO:0000313" key="5">
    <source>
        <dbReference type="Proteomes" id="UP000195521"/>
    </source>
</evidence>
<reference evidence="5" key="1">
    <citation type="submission" date="2017-04" db="EMBL/GenBank/DDBJ databases">
        <title>Plasmodium gonderi genome.</title>
        <authorList>
            <person name="Arisue N."/>
            <person name="Honma H."/>
            <person name="Kawai S."/>
            <person name="Tougan T."/>
            <person name="Tanabe K."/>
            <person name="Horii T."/>
        </authorList>
    </citation>
    <scope>NUCLEOTIDE SEQUENCE [LARGE SCALE GENOMIC DNA]</scope>
    <source>
        <strain evidence="5">ATCC 30045</strain>
    </source>
</reference>
<keyword evidence="1" id="KW-0863">Zinc-finger</keyword>
<dbReference type="RefSeq" id="XP_028543662.1">
    <property type="nucleotide sequence ID" value="XM_028687861.1"/>
</dbReference>
<dbReference type="InterPro" id="IPR039044">
    <property type="entry name" value="Trm13"/>
</dbReference>
<gene>
    <name evidence="4" type="ORF">PGO_092730</name>
</gene>
<dbReference type="GeneID" id="39747791"/>
<evidence type="ECO:0000259" key="3">
    <source>
        <dbReference type="Pfam" id="PF05206"/>
    </source>
</evidence>
<comment type="caution">
    <text evidence="4">The sequence shown here is derived from an EMBL/GenBank/DDBJ whole genome shotgun (WGS) entry which is preliminary data.</text>
</comment>
<dbReference type="EC" id="2.1.1.225" evidence="1"/>
<feature type="region of interest" description="Disordered" evidence="2">
    <location>
        <begin position="193"/>
        <end position="212"/>
    </location>
</feature>
<evidence type="ECO:0000256" key="1">
    <source>
        <dbReference type="RuleBase" id="RU367103"/>
    </source>
</evidence>
<organism evidence="4 5">
    <name type="scientific">Plasmodium gonderi</name>
    <dbReference type="NCBI Taxonomy" id="77519"/>
    <lineage>
        <taxon>Eukaryota</taxon>
        <taxon>Sar</taxon>
        <taxon>Alveolata</taxon>
        <taxon>Apicomplexa</taxon>
        <taxon>Aconoidasida</taxon>
        <taxon>Haemosporida</taxon>
        <taxon>Plasmodiidae</taxon>
        <taxon>Plasmodium</taxon>
        <taxon>Plasmodium (Plasmodium)</taxon>
    </lineage>
</organism>
<evidence type="ECO:0000313" key="4">
    <source>
        <dbReference type="EMBL" id="GAW81073.1"/>
    </source>
</evidence>
<dbReference type="EMBL" id="BDQF01000010">
    <property type="protein sequence ID" value="GAW81073.1"/>
    <property type="molecule type" value="Genomic_DNA"/>
</dbReference>
<comment type="function">
    <text evidence="1">tRNA methylase which 2'-O-methylates cytidine(4) in tRNA(Pro) and tRNA(Gly)(GCC), and adenosine(4) in tRNA(His).</text>
</comment>
<accession>A0A1Y1JKX7</accession>
<comment type="catalytic activity">
    <reaction evidence="1">
        <text>cytidine(4) in tRNA(Pro) + S-adenosyl-L-methionine = 2'-O-methylcytidine(4) in tRNA(Pro) + S-adenosyl-L-homocysteine + H(+)</text>
        <dbReference type="Rhea" id="RHEA:32767"/>
        <dbReference type="Rhea" id="RHEA-COMP:10397"/>
        <dbReference type="Rhea" id="RHEA-COMP:10398"/>
        <dbReference type="ChEBI" id="CHEBI:15378"/>
        <dbReference type="ChEBI" id="CHEBI:57856"/>
        <dbReference type="ChEBI" id="CHEBI:59789"/>
        <dbReference type="ChEBI" id="CHEBI:74495"/>
        <dbReference type="ChEBI" id="CHEBI:82748"/>
        <dbReference type="EC" id="2.1.1.225"/>
    </reaction>
</comment>
<dbReference type="OMA" id="YLHYNPF"/>
<sequence length="811" mass="96312">MQDACPLENKLISFDNVKNKKAIIKHLKKCPLFLKFLYLHYNPFCFPYINNTSSYLIEKDNIKDELHRYYKNFNEILIDILKNKIRLTTYEQFETLKYEVVLKQYLKNGMKNLLIKLNDDNFVKKLQTKVTPPYEENAERNINLDEVNNFLNCHIDIVKKWIHNLRTSRYCENAKNNLCSKYVDKLTSNIDSAFPTGENENENADEVENRENNSTQKCPLPILTLQSIREIHKYRICREILNFIDTEIFPIRRIEEEDEVEMHMGVEENNNRTVENIQEGEYIEKEFLVKDEILSIVIYTTIYLCCKMNIIKRLKNKNFHFKKNLNSSGEKSIFFFLENLNKHDIQNVNIMFFLLHFNDNFVKYFEHIFNCRKGEQGEFSMKDNLFIELGAGKGNTTRWVKFIMNDFVEILKKFLQRTQGGNGRRSYNLDEKAKTEITELVRSCKIEKREFHQTNCLDMKRAQSHAQKERCKIVILEREALRNKKEKKNFFMQMSQEKNENIIRIKADIAHFHFFKFMHFSKNGFVTEKPSSTLIPDIIQFYYYMDVYRKKVRPEGHKNSRQDATDEVKTDEVQNTFRDEEGCAVTNQEDCSEHMEKQLQFQKNQLEEISKQGIVRIMETYLQNNLAILGTYFDVHVNKLISFLTQGNNNLLKFYDSMNDFLKNFNCKKVTFLTKHLCGNGTDLALQMFINNTKNKNMENCFIFAPCCHHKCKVQKILGFNRLKNLNIDKRYLQYVVSHMSGYASCDSPIKKSLGKKVKILVDLVRILYLLDQGLQNVYLVKYVNRSITIENHVLLFFNNQNLDLQNFKHF</sequence>
<keyword evidence="1" id="KW-0489">Methyltransferase</keyword>